<proteinExistence type="predicted"/>
<dbReference type="AlphaFoldDB" id="A0A0K1Q0N1"/>
<feature type="region of interest" description="Disordered" evidence="1">
    <location>
        <begin position="1"/>
        <end position="51"/>
    </location>
</feature>
<evidence type="ECO:0000313" key="2">
    <source>
        <dbReference type="EMBL" id="AKU99335.1"/>
    </source>
</evidence>
<evidence type="ECO:0000313" key="3">
    <source>
        <dbReference type="Proteomes" id="UP000064967"/>
    </source>
</evidence>
<keyword evidence="3" id="KW-1185">Reference proteome</keyword>
<evidence type="ECO:0000256" key="1">
    <source>
        <dbReference type="SAM" id="MobiDB-lite"/>
    </source>
</evidence>
<reference evidence="2 3" key="1">
    <citation type="submission" date="2015-08" db="EMBL/GenBank/DDBJ databases">
        <authorList>
            <person name="Babu N.S."/>
            <person name="Beckwith C.J."/>
            <person name="Beseler K.G."/>
            <person name="Brison A."/>
            <person name="Carone J.V."/>
            <person name="Caskin T.P."/>
            <person name="Diamond M."/>
            <person name="Durham M.E."/>
            <person name="Foxe J.M."/>
            <person name="Go M."/>
            <person name="Henderson B.A."/>
            <person name="Jones I.B."/>
            <person name="McGettigan J.A."/>
            <person name="Micheletti S.J."/>
            <person name="Nasrallah M.E."/>
            <person name="Ortiz D."/>
            <person name="Piller C.R."/>
            <person name="Privatt S.R."/>
            <person name="Schneider S.L."/>
            <person name="Sharp S."/>
            <person name="Smith T.C."/>
            <person name="Stanton J.D."/>
            <person name="Ullery H.E."/>
            <person name="Wilson R.J."/>
            <person name="Serrano M.G."/>
            <person name="Buck G."/>
            <person name="Lee V."/>
            <person name="Wang Y."/>
            <person name="Carvalho R."/>
            <person name="Voegtly L."/>
            <person name="Shi R."/>
            <person name="Duckworth R."/>
            <person name="Johnson A."/>
            <person name="Loviza R."/>
            <person name="Walstead R."/>
            <person name="Shah Z."/>
            <person name="Kiflezghi M."/>
            <person name="Wade K."/>
            <person name="Ball S.L."/>
            <person name="Bradley K.W."/>
            <person name="Asai D.J."/>
            <person name="Bowman C.A."/>
            <person name="Russell D.A."/>
            <person name="Pope W.H."/>
            <person name="Jacobs-Sera D."/>
            <person name="Hendrix R.W."/>
            <person name="Hatfull G.F."/>
        </authorList>
    </citation>
    <scope>NUCLEOTIDE SEQUENCE [LARGE SCALE GENOMIC DNA]</scope>
    <source>
        <strain evidence="2 3">DSM 27648</strain>
    </source>
</reference>
<protein>
    <submittedName>
        <fullName evidence="2">Uncharacterized protein</fullName>
    </submittedName>
</protein>
<dbReference type="STRING" id="1391654.AKJ09_05999"/>
<organism evidence="2 3">
    <name type="scientific">Labilithrix luteola</name>
    <dbReference type="NCBI Taxonomy" id="1391654"/>
    <lineage>
        <taxon>Bacteria</taxon>
        <taxon>Pseudomonadati</taxon>
        <taxon>Myxococcota</taxon>
        <taxon>Polyangia</taxon>
        <taxon>Polyangiales</taxon>
        <taxon>Labilitrichaceae</taxon>
        <taxon>Labilithrix</taxon>
    </lineage>
</organism>
<dbReference type="EMBL" id="CP012333">
    <property type="protein sequence ID" value="AKU99335.1"/>
    <property type="molecule type" value="Genomic_DNA"/>
</dbReference>
<sequence>MFAGQEPKLIESTLQPGPAGPGRDALTKKTPTGTKSLPGAAGESIAKLEVH</sequence>
<dbReference type="KEGG" id="llu:AKJ09_05999"/>
<gene>
    <name evidence="2" type="ORF">AKJ09_05999</name>
</gene>
<dbReference type="Proteomes" id="UP000064967">
    <property type="component" value="Chromosome"/>
</dbReference>
<accession>A0A0K1Q0N1</accession>
<dbReference type="PATRIC" id="fig|1391654.3.peg.6091"/>
<name>A0A0K1Q0N1_9BACT</name>